<comment type="caution">
    <text evidence="1">The sequence shown here is derived from an EMBL/GenBank/DDBJ whole genome shotgun (WGS) entry which is preliminary data.</text>
</comment>
<evidence type="ECO:0008006" key="3">
    <source>
        <dbReference type="Google" id="ProtNLM"/>
    </source>
</evidence>
<gene>
    <name evidence="1" type="ORF">H8L32_11580</name>
</gene>
<protein>
    <recommendedName>
        <fullName evidence="3">Secreted protein</fullName>
    </recommendedName>
</protein>
<dbReference type="EMBL" id="JACOGF010000005">
    <property type="protein sequence ID" value="MBC3918120.1"/>
    <property type="molecule type" value="Genomic_DNA"/>
</dbReference>
<evidence type="ECO:0000313" key="1">
    <source>
        <dbReference type="EMBL" id="MBC3918120.1"/>
    </source>
</evidence>
<evidence type="ECO:0000313" key="2">
    <source>
        <dbReference type="Proteomes" id="UP000650424"/>
    </source>
</evidence>
<sequence>MRKQKAHQRRAFSMLAFCCHSGAKTALNNPNLMAIKNTKSLILNIILVESAGVGNPGQPWHVHAPFRGLAACGSNSSLSTHKVRNLILKFQ</sequence>
<dbReference type="Proteomes" id="UP000650424">
    <property type="component" value="Unassembled WGS sequence"/>
</dbReference>
<accession>A0ABR6ZRI1</accession>
<reference evidence="1 2" key="1">
    <citation type="submission" date="2020-08" db="EMBL/GenBank/DDBJ databases">
        <title>Novel species isolated from subtropical streams in China.</title>
        <authorList>
            <person name="Lu H."/>
        </authorList>
    </citation>
    <scope>NUCLEOTIDE SEQUENCE [LARGE SCALE GENOMIC DNA]</scope>
    <source>
        <strain evidence="1 2">CY18W</strain>
    </source>
</reference>
<organism evidence="1 2">
    <name type="scientific">Undibacterium hunanense</name>
    <dbReference type="NCBI Taxonomy" id="2762292"/>
    <lineage>
        <taxon>Bacteria</taxon>
        <taxon>Pseudomonadati</taxon>
        <taxon>Pseudomonadota</taxon>
        <taxon>Betaproteobacteria</taxon>
        <taxon>Burkholderiales</taxon>
        <taxon>Oxalobacteraceae</taxon>
        <taxon>Undibacterium</taxon>
    </lineage>
</organism>
<keyword evidence="2" id="KW-1185">Reference proteome</keyword>
<name>A0ABR6ZRI1_9BURK</name>
<dbReference type="RefSeq" id="WP_186947395.1">
    <property type="nucleotide sequence ID" value="NZ_JACOGF010000005.1"/>
</dbReference>
<proteinExistence type="predicted"/>